<sequence length="109" mass="13030">MIKSHVTFFRHLHKHSHDPVYCPECLEQMTLSHFYYKHAPNKHELDSRKSMHVFVFERQTMESRGKESFHQCESYQVMFEAFRNEYKRFLGLFGCTREGYCRGNSGGSV</sequence>
<proteinExistence type="predicted"/>
<accession>A0A8X6ML05</accession>
<evidence type="ECO:0000313" key="1">
    <source>
        <dbReference type="EMBL" id="GFS61267.1"/>
    </source>
</evidence>
<dbReference type="AlphaFoldDB" id="A0A8X6ML05"/>
<gene>
    <name evidence="1" type="ORF">TNIN_128471</name>
</gene>
<keyword evidence="2" id="KW-1185">Reference proteome</keyword>
<name>A0A8X6ML05_9ARAC</name>
<dbReference type="EMBL" id="BMAV01027665">
    <property type="protein sequence ID" value="GFS61267.1"/>
    <property type="molecule type" value="Genomic_DNA"/>
</dbReference>
<comment type="caution">
    <text evidence="1">The sequence shown here is derived from an EMBL/GenBank/DDBJ whole genome shotgun (WGS) entry which is preliminary data.</text>
</comment>
<organism evidence="1 2">
    <name type="scientific">Trichonephila inaurata madagascariensis</name>
    <dbReference type="NCBI Taxonomy" id="2747483"/>
    <lineage>
        <taxon>Eukaryota</taxon>
        <taxon>Metazoa</taxon>
        <taxon>Ecdysozoa</taxon>
        <taxon>Arthropoda</taxon>
        <taxon>Chelicerata</taxon>
        <taxon>Arachnida</taxon>
        <taxon>Araneae</taxon>
        <taxon>Araneomorphae</taxon>
        <taxon>Entelegynae</taxon>
        <taxon>Araneoidea</taxon>
        <taxon>Nephilidae</taxon>
        <taxon>Trichonephila</taxon>
        <taxon>Trichonephila inaurata</taxon>
    </lineage>
</organism>
<protein>
    <submittedName>
        <fullName evidence="1">Uncharacterized protein</fullName>
    </submittedName>
</protein>
<evidence type="ECO:0000313" key="2">
    <source>
        <dbReference type="Proteomes" id="UP000886998"/>
    </source>
</evidence>
<dbReference type="Proteomes" id="UP000886998">
    <property type="component" value="Unassembled WGS sequence"/>
</dbReference>
<reference evidence="1" key="1">
    <citation type="submission" date="2020-08" db="EMBL/GenBank/DDBJ databases">
        <title>Multicomponent nature underlies the extraordinary mechanical properties of spider dragline silk.</title>
        <authorList>
            <person name="Kono N."/>
            <person name="Nakamura H."/>
            <person name="Mori M."/>
            <person name="Yoshida Y."/>
            <person name="Ohtoshi R."/>
            <person name="Malay A.D."/>
            <person name="Moran D.A.P."/>
            <person name="Tomita M."/>
            <person name="Numata K."/>
            <person name="Arakawa K."/>
        </authorList>
    </citation>
    <scope>NUCLEOTIDE SEQUENCE</scope>
</reference>